<sequence length="275" mass="32234">MQDTILLFKNGQTCSLRKDYNVETLELIVDPPRKESDKMKMKGQFGVRHYNKSYTERGCQLRVLVNTGDIEGVYEKRNELYALFGRLEDFYIIYSREPGIRRRVEYEDMKINRPPGSLMFEIVIELSIPDGFGESIFRSTDVKEWDANKFAWGMGLEWDDAYDYTFKDKMFYFKNIGTMEINPSQHDIIWRIKCDPRYVKITNFTTNDSLTIHNPSAVSQGIIVIKGLHTEDEYGRNLVRHADAGEIHLVPGINQIKIESSSFHWCEIDSKFYYL</sequence>
<evidence type="ECO:0000259" key="1">
    <source>
        <dbReference type="Pfam" id="PF05709"/>
    </source>
</evidence>
<organism evidence="2 3">
    <name type="scientific">Bacillus wiedmannii</name>
    <dbReference type="NCBI Taxonomy" id="1890302"/>
    <lineage>
        <taxon>Bacteria</taxon>
        <taxon>Bacillati</taxon>
        <taxon>Bacillota</taxon>
        <taxon>Bacilli</taxon>
        <taxon>Bacillales</taxon>
        <taxon>Bacillaceae</taxon>
        <taxon>Bacillus</taxon>
        <taxon>Bacillus cereus group</taxon>
    </lineage>
</organism>
<gene>
    <name evidence="2" type="ORF">CN694_22820</name>
</gene>
<dbReference type="InterPro" id="IPR008841">
    <property type="entry name" value="Siphovirus-type_tail_N"/>
</dbReference>
<evidence type="ECO:0000313" key="3">
    <source>
        <dbReference type="Proteomes" id="UP000220435"/>
    </source>
</evidence>
<dbReference type="AlphaFoldDB" id="A0AB73R806"/>
<proteinExistence type="predicted"/>
<dbReference type="RefSeq" id="WP_098058452.1">
    <property type="nucleotide sequence ID" value="NZ_NUFG01000019.1"/>
</dbReference>
<accession>A0AB73R806</accession>
<reference evidence="2 3" key="1">
    <citation type="submission" date="2017-09" db="EMBL/GenBank/DDBJ databases">
        <title>Large-scale bioinformatics analysis of Bacillus genomes uncovers conserved roles of natural products in bacterial physiology.</title>
        <authorList>
            <consortium name="Agbiome Team Llc"/>
            <person name="Bleich R.M."/>
            <person name="Kirk G.J."/>
            <person name="Santa Maria K.C."/>
            <person name="Allen S.E."/>
            <person name="Farag S."/>
            <person name="Shank E.A."/>
            <person name="Bowers A."/>
        </authorList>
    </citation>
    <scope>NUCLEOTIDE SEQUENCE [LARGE SCALE GENOMIC DNA]</scope>
    <source>
        <strain evidence="2 3">AFS000414</strain>
    </source>
</reference>
<dbReference type="Pfam" id="PF05709">
    <property type="entry name" value="Sipho_tail"/>
    <property type="match status" value="1"/>
</dbReference>
<feature type="domain" description="Siphovirus-type tail component RIFT-related" evidence="1">
    <location>
        <begin position="31"/>
        <end position="112"/>
    </location>
</feature>
<dbReference type="Proteomes" id="UP000220435">
    <property type="component" value="Unassembled WGS sequence"/>
</dbReference>
<protein>
    <recommendedName>
        <fullName evidence="1">Siphovirus-type tail component RIFT-related domain-containing protein</fullName>
    </recommendedName>
</protein>
<comment type="caution">
    <text evidence="2">The sequence shown here is derived from an EMBL/GenBank/DDBJ whole genome shotgun (WGS) entry which is preliminary data.</text>
</comment>
<evidence type="ECO:0000313" key="2">
    <source>
        <dbReference type="EMBL" id="PEK20972.1"/>
    </source>
</evidence>
<dbReference type="EMBL" id="NUFG01000019">
    <property type="protein sequence ID" value="PEK20972.1"/>
    <property type="molecule type" value="Genomic_DNA"/>
</dbReference>
<name>A0AB73R806_9BACI</name>